<dbReference type="GO" id="GO:0042026">
    <property type="term" value="P:protein refolding"/>
    <property type="evidence" value="ECO:0007669"/>
    <property type="project" value="TreeGrafter"/>
</dbReference>
<keyword evidence="3 5" id="KW-0863">Zinc-finger</keyword>
<dbReference type="GO" id="GO:0009408">
    <property type="term" value="P:response to heat"/>
    <property type="evidence" value="ECO:0007669"/>
    <property type="project" value="InterPro"/>
</dbReference>
<dbReference type="GO" id="GO:0031072">
    <property type="term" value="F:heat shock protein binding"/>
    <property type="evidence" value="ECO:0007669"/>
    <property type="project" value="InterPro"/>
</dbReference>
<dbReference type="SUPFAM" id="SSF49493">
    <property type="entry name" value="HSP40/DnaJ peptide-binding domain"/>
    <property type="match status" value="2"/>
</dbReference>
<proteinExistence type="inferred from homology"/>
<dbReference type="AlphaFoldDB" id="A0A9D5D508"/>
<dbReference type="SUPFAM" id="SSF46565">
    <property type="entry name" value="Chaperone J-domain"/>
    <property type="match status" value="1"/>
</dbReference>
<gene>
    <name evidence="8" type="ORF">J5N97_002995</name>
</gene>
<evidence type="ECO:0000256" key="1">
    <source>
        <dbReference type="ARBA" id="ARBA00022723"/>
    </source>
</evidence>
<dbReference type="InterPro" id="IPR001623">
    <property type="entry name" value="DnaJ_domain"/>
</dbReference>
<evidence type="ECO:0008006" key="10">
    <source>
        <dbReference type="Google" id="ProtNLM"/>
    </source>
</evidence>
<dbReference type="Pfam" id="PF00684">
    <property type="entry name" value="DnaJ_CXXCXGXG"/>
    <property type="match status" value="1"/>
</dbReference>
<dbReference type="GO" id="GO:0051082">
    <property type="term" value="F:unfolded protein binding"/>
    <property type="evidence" value="ECO:0007669"/>
    <property type="project" value="InterPro"/>
</dbReference>
<dbReference type="PANTHER" id="PTHR43096:SF36">
    <property type="entry name" value="CHAPERONE PROTEIN DNAJ 1, MITOCHONDRIAL"/>
    <property type="match status" value="1"/>
</dbReference>
<dbReference type="PROSITE" id="PS51188">
    <property type="entry name" value="ZF_CR"/>
    <property type="match status" value="1"/>
</dbReference>
<dbReference type="Proteomes" id="UP001085076">
    <property type="component" value="Miscellaneous, Linkage group lg01"/>
</dbReference>
<dbReference type="Gene3D" id="2.10.230.10">
    <property type="entry name" value="Heat shock protein DnaJ, cysteine-rich domain"/>
    <property type="match status" value="1"/>
</dbReference>
<evidence type="ECO:0000313" key="8">
    <source>
        <dbReference type="EMBL" id="KAJ0984639.1"/>
    </source>
</evidence>
<dbReference type="Gene3D" id="2.60.260.20">
    <property type="entry name" value="Urease metallochaperone UreE, N-terminal domain"/>
    <property type="match status" value="2"/>
</dbReference>
<name>A0A9D5D508_9LILI</name>
<keyword evidence="4 5" id="KW-0862">Zinc</keyword>
<protein>
    <recommendedName>
        <fullName evidence="10">Chaperone protein dnaJ 1, mitochondrial</fullName>
    </recommendedName>
</protein>
<dbReference type="InterPro" id="IPR036410">
    <property type="entry name" value="HSP_DnaJ_Cys-rich_dom_sf"/>
</dbReference>
<dbReference type="CDD" id="cd10747">
    <property type="entry name" value="DnaJ_C"/>
    <property type="match status" value="1"/>
</dbReference>
<feature type="domain" description="J" evidence="6">
    <location>
        <begin position="102"/>
        <end position="167"/>
    </location>
</feature>
<dbReference type="EMBL" id="JAGGNH010000001">
    <property type="protein sequence ID" value="KAJ0984639.1"/>
    <property type="molecule type" value="Genomic_DNA"/>
</dbReference>
<dbReference type="GO" id="GO:0005524">
    <property type="term" value="F:ATP binding"/>
    <property type="evidence" value="ECO:0007669"/>
    <property type="project" value="InterPro"/>
</dbReference>
<dbReference type="CDD" id="cd10719">
    <property type="entry name" value="DnaJ_zf"/>
    <property type="match status" value="1"/>
</dbReference>
<keyword evidence="1 5" id="KW-0479">Metal-binding</keyword>
<dbReference type="InterPro" id="IPR008971">
    <property type="entry name" value="HSP40/DnaJ_pept-bd"/>
</dbReference>
<dbReference type="PRINTS" id="PR00625">
    <property type="entry name" value="JDOMAIN"/>
</dbReference>
<dbReference type="GO" id="GO:0008270">
    <property type="term" value="F:zinc ion binding"/>
    <property type="evidence" value="ECO:0007669"/>
    <property type="project" value="UniProtKB-KW"/>
</dbReference>
<dbReference type="PANTHER" id="PTHR43096">
    <property type="entry name" value="DNAJ HOMOLOG 1, MITOCHONDRIAL-RELATED"/>
    <property type="match status" value="1"/>
</dbReference>
<dbReference type="CDD" id="cd06257">
    <property type="entry name" value="DnaJ"/>
    <property type="match status" value="1"/>
</dbReference>
<sequence>MRRFNCFASSPRSLAKVCSSEARHFFILDDSFHFLQCSRHVSPVMDLVGKRNEGLLAIIRTICGLSPCSPVAVQRSSILRSWMFSSNQSFHATGPLCAMGSDYYEILGVAKDATQDDIKKAFHALAKKYHPDVNKNNPTAKRKFQEIRDAYETLRDPEKRANYGRGEEKVRYATADAKGFRDAYEEYAANNGTRFHNTREDPFSDTFYKIFSEVFEHEREVFASDMEVELSLTFSEAAKGCRKHVSFRAQVVCDSCYGRGHPKYAKPSKCPNCNGIGRVTAFPFTSTCSSCGGLGKFVKDQCQLCKGSGVVEGVKNINVSIPAGVDSGDTINVPKAGNSGGQGVLPGNLYIKLRVMKDPVFIRDGADIYVDSHISFTDIPKGVQPGQQLVPKRKRFAYGLPKRIGLVDHGDQYVRFRVHFPSQVNERQRAILEEFAKEEATQENSRFADGNWIRNCLAQLYAKDITPDDKQELDESLQREVT</sequence>
<evidence type="ECO:0000256" key="4">
    <source>
        <dbReference type="ARBA" id="ARBA00022833"/>
    </source>
</evidence>
<dbReference type="SUPFAM" id="SSF57938">
    <property type="entry name" value="DnaJ/Hsp40 cysteine-rich domain"/>
    <property type="match status" value="1"/>
</dbReference>
<dbReference type="InterPro" id="IPR002939">
    <property type="entry name" value="DnaJ_C"/>
</dbReference>
<dbReference type="Pfam" id="PF00226">
    <property type="entry name" value="DnaJ"/>
    <property type="match status" value="1"/>
</dbReference>
<dbReference type="PROSITE" id="PS00636">
    <property type="entry name" value="DNAJ_1"/>
    <property type="match status" value="1"/>
</dbReference>
<comment type="caution">
    <text evidence="8">The sequence shown here is derived from an EMBL/GenBank/DDBJ whole genome shotgun (WGS) entry which is preliminary data.</text>
</comment>
<dbReference type="HAMAP" id="MF_01152">
    <property type="entry name" value="DnaJ"/>
    <property type="match status" value="1"/>
</dbReference>
<reference evidence="8" key="2">
    <citation type="journal article" date="2022" name="Hortic Res">
        <title>The genome of Dioscorea zingiberensis sheds light on the biosynthesis, origin and evolution of the medicinally important diosgenin saponins.</title>
        <authorList>
            <person name="Li Y."/>
            <person name="Tan C."/>
            <person name="Li Z."/>
            <person name="Guo J."/>
            <person name="Li S."/>
            <person name="Chen X."/>
            <person name="Wang C."/>
            <person name="Dai X."/>
            <person name="Yang H."/>
            <person name="Song W."/>
            <person name="Hou L."/>
            <person name="Xu J."/>
            <person name="Tong Z."/>
            <person name="Xu A."/>
            <person name="Yuan X."/>
            <person name="Wang W."/>
            <person name="Yang Q."/>
            <person name="Chen L."/>
            <person name="Sun Z."/>
            <person name="Wang K."/>
            <person name="Pan B."/>
            <person name="Chen J."/>
            <person name="Bao Y."/>
            <person name="Liu F."/>
            <person name="Qi X."/>
            <person name="Gang D.R."/>
            <person name="Wen J."/>
            <person name="Li J."/>
        </authorList>
    </citation>
    <scope>NUCLEOTIDE SEQUENCE</scope>
    <source>
        <strain evidence="8">Dzin_1.0</strain>
    </source>
</reference>
<dbReference type="GO" id="GO:0005783">
    <property type="term" value="C:endoplasmic reticulum"/>
    <property type="evidence" value="ECO:0007669"/>
    <property type="project" value="UniProtKB-ARBA"/>
</dbReference>
<dbReference type="Pfam" id="PF01556">
    <property type="entry name" value="DnaJ_C"/>
    <property type="match status" value="1"/>
</dbReference>
<accession>A0A9D5D508</accession>
<evidence type="ECO:0000256" key="3">
    <source>
        <dbReference type="ARBA" id="ARBA00022771"/>
    </source>
</evidence>
<reference evidence="8" key="1">
    <citation type="submission" date="2021-03" db="EMBL/GenBank/DDBJ databases">
        <authorList>
            <person name="Li Z."/>
            <person name="Yang C."/>
        </authorList>
    </citation>
    <scope>NUCLEOTIDE SEQUENCE</scope>
    <source>
        <strain evidence="8">Dzin_1.0</strain>
        <tissue evidence="8">Leaf</tissue>
    </source>
</reference>
<evidence type="ECO:0000256" key="2">
    <source>
        <dbReference type="ARBA" id="ARBA00022737"/>
    </source>
</evidence>
<evidence type="ECO:0000259" key="6">
    <source>
        <dbReference type="PROSITE" id="PS50076"/>
    </source>
</evidence>
<dbReference type="Gene3D" id="1.10.287.110">
    <property type="entry name" value="DnaJ domain"/>
    <property type="match status" value="1"/>
</dbReference>
<dbReference type="InterPro" id="IPR036869">
    <property type="entry name" value="J_dom_sf"/>
</dbReference>
<feature type="zinc finger region" description="CR-type" evidence="5">
    <location>
        <begin position="240"/>
        <end position="314"/>
    </location>
</feature>
<dbReference type="InterPro" id="IPR001305">
    <property type="entry name" value="HSP_DnaJ_Cys-rich_dom"/>
</dbReference>
<feature type="domain" description="CR-type" evidence="7">
    <location>
        <begin position="240"/>
        <end position="314"/>
    </location>
</feature>
<dbReference type="SMART" id="SM00271">
    <property type="entry name" value="DnaJ"/>
    <property type="match status" value="1"/>
</dbReference>
<evidence type="ECO:0000313" key="9">
    <source>
        <dbReference type="Proteomes" id="UP001085076"/>
    </source>
</evidence>
<dbReference type="OrthoDB" id="10256793at2759"/>
<evidence type="ECO:0000256" key="5">
    <source>
        <dbReference type="PROSITE-ProRule" id="PRU00546"/>
    </source>
</evidence>
<dbReference type="InterPro" id="IPR018253">
    <property type="entry name" value="DnaJ_domain_CS"/>
</dbReference>
<evidence type="ECO:0000259" key="7">
    <source>
        <dbReference type="PROSITE" id="PS51188"/>
    </source>
</evidence>
<dbReference type="InterPro" id="IPR012724">
    <property type="entry name" value="DnaJ"/>
</dbReference>
<keyword evidence="9" id="KW-1185">Reference proteome</keyword>
<dbReference type="PROSITE" id="PS50076">
    <property type="entry name" value="DNAJ_2"/>
    <property type="match status" value="1"/>
</dbReference>
<keyword evidence="2" id="KW-0677">Repeat</keyword>
<organism evidence="8 9">
    <name type="scientific">Dioscorea zingiberensis</name>
    <dbReference type="NCBI Taxonomy" id="325984"/>
    <lineage>
        <taxon>Eukaryota</taxon>
        <taxon>Viridiplantae</taxon>
        <taxon>Streptophyta</taxon>
        <taxon>Embryophyta</taxon>
        <taxon>Tracheophyta</taxon>
        <taxon>Spermatophyta</taxon>
        <taxon>Magnoliopsida</taxon>
        <taxon>Liliopsida</taxon>
        <taxon>Dioscoreales</taxon>
        <taxon>Dioscoreaceae</taxon>
        <taxon>Dioscorea</taxon>
    </lineage>
</organism>